<protein>
    <recommendedName>
        <fullName evidence="4">HAMP domain-containing protein</fullName>
    </recommendedName>
</protein>
<evidence type="ECO:0000313" key="5">
    <source>
        <dbReference type="EMBL" id="MFC3861041.1"/>
    </source>
</evidence>
<keyword evidence="1" id="KW-0597">Phosphoprotein</keyword>
<keyword evidence="2" id="KW-0902">Two-component regulatory system</keyword>
<dbReference type="PROSITE" id="PS50885">
    <property type="entry name" value="HAMP"/>
    <property type="match status" value="1"/>
</dbReference>
<gene>
    <name evidence="5" type="ORF">ACFOPQ_09740</name>
</gene>
<dbReference type="RefSeq" id="WP_380077550.1">
    <property type="nucleotide sequence ID" value="NZ_JBHRZF010000118.1"/>
</dbReference>
<evidence type="ECO:0000256" key="1">
    <source>
        <dbReference type="ARBA" id="ARBA00022553"/>
    </source>
</evidence>
<accession>A0ABV8A8Z6</accession>
<feature type="domain" description="HAMP" evidence="4">
    <location>
        <begin position="27"/>
        <end position="79"/>
    </location>
</feature>
<dbReference type="CDD" id="cd06225">
    <property type="entry name" value="HAMP"/>
    <property type="match status" value="1"/>
</dbReference>
<proteinExistence type="predicted"/>
<dbReference type="Gene3D" id="1.20.120.1530">
    <property type="match status" value="2"/>
</dbReference>
<comment type="caution">
    <text evidence="5">The sequence shown here is derived from an EMBL/GenBank/DDBJ whole genome shotgun (WGS) entry which is preliminary data.</text>
</comment>
<dbReference type="Proteomes" id="UP001595748">
    <property type="component" value="Unassembled WGS sequence"/>
</dbReference>
<organism evidence="5 6">
    <name type="scientific">Deinococcus antarcticus</name>
    <dbReference type="NCBI Taxonomy" id="1298767"/>
    <lineage>
        <taxon>Bacteria</taxon>
        <taxon>Thermotogati</taxon>
        <taxon>Deinococcota</taxon>
        <taxon>Deinococci</taxon>
        <taxon>Deinococcales</taxon>
        <taxon>Deinococcaceae</taxon>
        <taxon>Deinococcus</taxon>
    </lineage>
</organism>
<dbReference type="PANTHER" id="PTHR45339">
    <property type="entry name" value="HYBRID SIGNAL TRANSDUCTION HISTIDINE KINASE J"/>
    <property type="match status" value="1"/>
</dbReference>
<keyword evidence="6" id="KW-1185">Reference proteome</keyword>
<dbReference type="EMBL" id="JBHRZF010000118">
    <property type="protein sequence ID" value="MFC3861041.1"/>
    <property type="molecule type" value="Genomic_DNA"/>
</dbReference>
<dbReference type="PANTHER" id="PTHR45339:SF1">
    <property type="entry name" value="HYBRID SIGNAL TRANSDUCTION HISTIDINE KINASE J"/>
    <property type="match status" value="1"/>
</dbReference>
<name>A0ABV8A8Z6_9DEIO</name>
<evidence type="ECO:0000256" key="3">
    <source>
        <dbReference type="SAM" id="MobiDB-lite"/>
    </source>
</evidence>
<feature type="region of interest" description="Disordered" evidence="3">
    <location>
        <begin position="117"/>
        <end position="146"/>
    </location>
</feature>
<evidence type="ECO:0000313" key="6">
    <source>
        <dbReference type="Proteomes" id="UP001595748"/>
    </source>
</evidence>
<feature type="compositionally biased region" description="Low complexity" evidence="3">
    <location>
        <begin position="121"/>
        <end position="146"/>
    </location>
</feature>
<dbReference type="InterPro" id="IPR003660">
    <property type="entry name" value="HAMP_dom"/>
</dbReference>
<sequence>MPLGTSTGRWATLIENVNELVDDLPWPTTEMTRVVTAVAHGDLSQTMAAEVDGRPMQGQFLQIVTTMNTMVEQLKSFASEVTRVAREVGTEGKLGGQANVAGVDGIWKDLTENVNWKRSRPSTSCRSSPAPSSSPPTRWSSPTRTG</sequence>
<reference evidence="6" key="1">
    <citation type="journal article" date="2019" name="Int. J. Syst. Evol. Microbiol.">
        <title>The Global Catalogue of Microorganisms (GCM) 10K type strain sequencing project: providing services to taxonomists for standard genome sequencing and annotation.</title>
        <authorList>
            <consortium name="The Broad Institute Genomics Platform"/>
            <consortium name="The Broad Institute Genome Sequencing Center for Infectious Disease"/>
            <person name="Wu L."/>
            <person name="Ma J."/>
        </authorList>
    </citation>
    <scope>NUCLEOTIDE SEQUENCE [LARGE SCALE GENOMIC DNA]</scope>
    <source>
        <strain evidence="6">CCTCC AB 2013263</strain>
    </source>
</reference>
<evidence type="ECO:0000259" key="4">
    <source>
        <dbReference type="PROSITE" id="PS50885"/>
    </source>
</evidence>
<evidence type="ECO:0000256" key="2">
    <source>
        <dbReference type="ARBA" id="ARBA00023012"/>
    </source>
</evidence>
<dbReference type="Pfam" id="PF18947">
    <property type="entry name" value="HAMP_2"/>
    <property type="match status" value="1"/>
</dbReference>